<dbReference type="OrthoDB" id="9803878at2"/>
<reference evidence="2" key="3">
    <citation type="submission" date="2021-06" db="EMBL/GenBank/DDBJ databases">
        <title>Genomic Description and Analysis of Intracellular Bacteria, Candidatus Berkiella cookevillensis and Candidatus Berkiella aquae.</title>
        <authorList>
            <person name="Kidane D.T."/>
            <person name="Mehari Y.T."/>
            <person name="Rice F.C."/>
            <person name="Arivett B.A."/>
            <person name="Farone A.L."/>
            <person name="Berk S.G."/>
            <person name="Farone M.B."/>
        </authorList>
    </citation>
    <scope>NUCLEOTIDE SEQUENCE</scope>
    <source>
        <strain evidence="2">CC99</strain>
    </source>
</reference>
<dbReference type="RefSeq" id="WP_141651951.1">
    <property type="nucleotide sequence ID" value="NZ_LKHV02000001.1"/>
</dbReference>
<comment type="caution">
    <text evidence="1">The sequence shown here is derived from an EMBL/GenBank/DDBJ whole genome shotgun (WGS) entry which is preliminary data.</text>
</comment>
<protein>
    <submittedName>
        <fullName evidence="2">Transposase</fullName>
    </submittedName>
</protein>
<evidence type="ECO:0000313" key="3">
    <source>
        <dbReference type="Proteomes" id="UP000051494"/>
    </source>
</evidence>
<dbReference type="EMBL" id="LKHV01000025">
    <property type="protein sequence ID" value="KRG17205.1"/>
    <property type="molecule type" value="Genomic_DNA"/>
</dbReference>
<reference evidence="2" key="2">
    <citation type="journal article" date="2016" name="Genome Announc.">
        <title>Draft Genome Sequences of Two Novel Amoeba-Resistant Intranuclear Bacteria, 'Candidatus Berkiella cookevillensis' and 'Candidatus Berkiella aquae'.</title>
        <authorList>
            <person name="Mehari Y.T."/>
            <person name="Arivett B.A."/>
            <person name="Farone A.L."/>
            <person name="Gunderson J.H."/>
            <person name="Farone M.B."/>
        </authorList>
    </citation>
    <scope>NUCLEOTIDE SEQUENCE</scope>
    <source>
        <strain evidence="2">CC99</strain>
    </source>
</reference>
<organism evidence="1">
    <name type="scientific">Candidatus Berkiella cookevillensis</name>
    <dbReference type="NCBI Taxonomy" id="437022"/>
    <lineage>
        <taxon>Bacteria</taxon>
        <taxon>Pseudomonadati</taxon>
        <taxon>Pseudomonadota</taxon>
        <taxon>Gammaproteobacteria</taxon>
        <taxon>Candidatus Berkiellales</taxon>
        <taxon>Candidatus Berkiellaceae</taxon>
        <taxon>Candidatus Berkiella</taxon>
    </lineage>
</organism>
<dbReference type="STRING" id="437022.CC99x_02554"/>
<keyword evidence="3" id="KW-1185">Reference proteome</keyword>
<gene>
    <name evidence="2" type="ORF">CC99x_007755</name>
    <name evidence="1" type="ORF">CC99x_02554</name>
</gene>
<accession>A0A0Q9Y8W6</accession>
<dbReference type="Proteomes" id="UP000051494">
    <property type="component" value="Unassembled WGS sequence"/>
</dbReference>
<proteinExistence type="predicted"/>
<evidence type="ECO:0000313" key="2">
    <source>
        <dbReference type="EMBL" id="MCS5708797.1"/>
    </source>
</evidence>
<reference evidence="1" key="1">
    <citation type="submission" date="2015-09" db="EMBL/GenBank/DDBJ databases">
        <title>Draft Genome Sequences of Two Novel Amoeba-resistant Intranuclear Bacteria, Candidatus Berkiella cookevillensis and Candidatus Berkiella aquae.</title>
        <authorList>
            <person name="Mehari Y.T."/>
            <person name="Arivett B.A."/>
            <person name="Farone A.L."/>
            <person name="Gunderson J.H."/>
            <person name="Farone M.B."/>
        </authorList>
    </citation>
    <scope>NUCLEOTIDE SEQUENCE [LARGE SCALE GENOMIC DNA]</scope>
    <source>
        <strain evidence="1">CC99</strain>
    </source>
</reference>
<name>A0A0Q9Y8W6_9GAMM</name>
<sequence length="45" mass="4926">MGRRAFTPEFRNESASLVLDDGYMAKEAANTVGIGHRQWNDGAVS</sequence>
<evidence type="ECO:0000313" key="1">
    <source>
        <dbReference type="EMBL" id="KRG17205.1"/>
    </source>
</evidence>
<dbReference type="EMBL" id="LKHV02000001">
    <property type="protein sequence ID" value="MCS5708797.1"/>
    <property type="molecule type" value="Genomic_DNA"/>
</dbReference>
<dbReference type="AlphaFoldDB" id="A0A0Q9Y8W6"/>